<proteinExistence type="predicted"/>
<dbReference type="EC" id="2.1.1.63" evidence="8"/>
<dbReference type="InterPro" id="IPR036388">
    <property type="entry name" value="WH-like_DNA-bd_sf"/>
</dbReference>
<dbReference type="Proteomes" id="UP001239462">
    <property type="component" value="Unassembled WGS sequence"/>
</dbReference>
<dbReference type="Gene3D" id="1.10.10.10">
    <property type="entry name" value="Winged helix-like DNA-binding domain superfamily/Winged helix DNA-binding domain"/>
    <property type="match status" value="1"/>
</dbReference>
<dbReference type="InterPro" id="IPR036631">
    <property type="entry name" value="MGMT_N_sf"/>
</dbReference>
<protein>
    <submittedName>
        <fullName evidence="8">Methylated-DNA--[protein]-cysteine S-methyltransferase</fullName>
        <ecNumber evidence="8">2.1.1.63</ecNumber>
    </submittedName>
</protein>
<dbReference type="InterPro" id="IPR001497">
    <property type="entry name" value="MethylDNA_cys_MeTrfase_AS"/>
</dbReference>
<dbReference type="Gene3D" id="3.30.160.70">
    <property type="entry name" value="Methylated DNA-protein cysteine methyltransferase domain"/>
    <property type="match status" value="1"/>
</dbReference>
<sequence length="176" mass="19590">MTHTQIEEIDSVTSMRAYRHDSPLGEMRSLWTPQGLYSLSWISETNGGAASSITESTAAENTAARELDRQLERYFAGEPVSFDSLQVDHQGRTEFTRRVYQCCRQISFGQTSTYKELATRSGNEAASRAVGAAMSRNRVLLIIPCHRVISQHGQLRGFSAPGGLTTKQFLLDLETK</sequence>
<dbReference type="GO" id="GO:0003908">
    <property type="term" value="F:methylated-DNA-[protein]-cysteine S-methyltransferase activity"/>
    <property type="evidence" value="ECO:0007669"/>
    <property type="project" value="UniProtKB-EC"/>
</dbReference>
<keyword evidence="3 8" id="KW-0808">Transferase</keyword>
<organism evidence="8 9">
    <name type="scientific">Roseiconus lacunae</name>
    <dbReference type="NCBI Taxonomy" id="2605694"/>
    <lineage>
        <taxon>Bacteria</taxon>
        <taxon>Pseudomonadati</taxon>
        <taxon>Planctomycetota</taxon>
        <taxon>Planctomycetia</taxon>
        <taxon>Pirellulales</taxon>
        <taxon>Pirellulaceae</taxon>
        <taxon>Roseiconus</taxon>
    </lineage>
</organism>
<dbReference type="GO" id="GO:0032259">
    <property type="term" value="P:methylation"/>
    <property type="evidence" value="ECO:0007669"/>
    <property type="project" value="UniProtKB-KW"/>
</dbReference>
<accession>A0ABT7PH07</accession>
<evidence type="ECO:0000259" key="7">
    <source>
        <dbReference type="Pfam" id="PF01035"/>
    </source>
</evidence>
<keyword evidence="2 8" id="KW-0489">Methyltransferase</keyword>
<evidence type="ECO:0000256" key="2">
    <source>
        <dbReference type="ARBA" id="ARBA00022603"/>
    </source>
</evidence>
<dbReference type="PANTHER" id="PTHR10815:SF5">
    <property type="entry name" value="METHYLATED-DNA--PROTEIN-CYSTEINE METHYLTRANSFERASE"/>
    <property type="match status" value="1"/>
</dbReference>
<dbReference type="Pfam" id="PF01035">
    <property type="entry name" value="DNA_binding_1"/>
    <property type="match status" value="1"/>
</dbReference>
<evidence type="ECO:0000313" key="9">
    <source>
        <dbReference type="Proteomes" id="UP001239462"/>
    </source>
</evidence>
<feature type="domain" description="Methylated-DNA-[protein]-cysteine S-methyltransferase DNA binding" evidence="7">
    <location>
        <begin position="94"/>
        <end position="175"/>
    </location>
</feature>
<dbReference type="EMBL" id="JASZZN010000006">
    <property type="protein sequence ID" value="MDM4015792.1"/>
    <property type="molecule type" value="Genomic_DNA"/>
</dbReference>
<evidence type="ECO:0000256" key="4">
    <source>
        <dbReference type="ARBA" id="ARBA00022763"/>
    </source>
</evidence>
<evidence type="ECO:0000256" key="6">
    <source>
        <dbReference type="ARBA" id="ARBA00049348"/>
    </source>
</evidence>
<name>A0ABT7PH07_9BACT</name>
<gene>
    <name evidence="8" type="ORF">QTN89_10150</name>
</gene>
<dbReference type="SUPFAM" id="SSF53155">
    <property type="entry name" value="Methylated DNA-protein cysteine methyltransferase domain"/>
    <property type="match status" value="1"/>
</dbReference>
<keyword evidence="4" id="KW-0227">DNA damage</keyword>
<dbReference type="CDD" id="cd06445">
    <property type="entry name" value="ATase"/>
    <property type="match status" value="1"/>
</dbReference>
<evidence type="ECO:0000313" key="8">
    <source>
        <dbReference type="EMBL" id="MDM4015792.1"/>
    </source>
</evidence>
<dbReference type="NCBIfam" id="TIGR00589">
    <property type="entry name" value="ogt"/>
    <property type="match status" value="1"/>
</dbReference>
<comment type="caution">
    <text evidence="8">The sequence shown here is derived from an EMBL/GenBank/DDBJ whole genome shotgun (WGS) entry which is preliminary data.</text>
</comment>
<dbReference type="PANTHER" id="PTHR10815">
    <property type="entry name" value="METHYLATED-DNA--PROTEIN-CYSTEINE METHYLTRANSFERASE"/>
    <property type="match status" value="1"/>
</dbReference>
<evidence type="ECO:0000256" key="3">
    <source>
        <dbReference type="ARBA" id="ARBA00022679"/>
    </source>
</evidence>
<evidence type="ECO:0000256" key="5">
    <source>
        <dbReference type="ARBA" id="ARBA00023204"/>
    </source>
</evidence>
<evidence type="ECO:0000256" key="1">
    <source>
        <dbReference type="ARBA" id="ARBA00001286"/>
    </source>
</evidence>
<comment type="catalytic activity">
    <reaction evidence="6">
        <text>a 6-O-methyl-2'-deoxyguanosine in DNA + L-cysteinyl-[protein] = S-methyl-L-cysteinyl-[protein] + a 2'-deoxyguanosine in DNA</text>
        <dbReference type="Rhea" id="RHEA:24000"/>
        <dbReference type="Rhea" id="RHEA-COMP:10131"/>
        <dbReference type="Rhea" id="RHEA-COMP:10132"/>
        <dbReference type="Rhea" id="RHEA-COMP:11367"/>
        <dbReference type="Rhea" id="RHEA-COMP:11368"/>
        <dbReference type="ChEBI" id="CHEBI:29950"/>
        <dbReference type="ChEBI" id="CHEBI:82612"/>
        <dbReference type="ChEBI" id="CHEBI:85445"/>
        <dbReference type="ChEBI" id="CHEBI:85448"/>
        <dbReference type="EC" id="2.1.1.63"/>
    </reaction>
</comment>
<dbReference type="SUPFAM" id="SSF46767">
    <property type="entry name" value="Methylated DNA-protein cysteine methyltransferase, C-terminal domain"/>
    <property type="match status" value="1"/>
</dbReference>
<reference evidence="8 9" key="1">
    <citation type="submission" date="2023-06" db="EMBL/GenBank/DDBJ databases">
        <title>Roseiconus lacunae JC819 isolated from Gulf of Mannar region, Tamil Nadu.</title>
        <authorList>
            <person name="Pk S."/>
            <person name="Ch S."/>
            <person name="Ch V.R."/>
        </authorList>
    </citation>
    <scope>NUCLEOTIDE SEQUENCE [LARGE SCALE GENOMIC DNA]</scope>
    <source>
        <strain evidence="8 9">JC819</strain>
    </source>
</reference>
<keyword evidence="5" id="KW-0234">DNA repair</keyword>
<dbReference type="InterPro" id="IPR036217">
    <property type="entry name" value="MethylDNA_cys_MeTrfase_DNAb"/>
</dbReference>
<comment type="catalytic activity">
    <reaction evidence="1">
        <text>a 4-O-methyl-thymidine in DNA + L-cysteinyl-[protein] = a thymidine in DNA + S-methyl-L-cysteinyl-[protein]</text>
        <dbReference type="Rhea" id="RHEA:53428"/>
        <dbReference type="Rhea" id="RHEA-COMP:10131"/>
        <dbReference type="Rhea" id="RHEA-COMP:10132"/>
        <dbReference type="Rhea" id="RHEA-COMP:13555"/>
        <dbReference type="Rhea" id="RHEA-COMP:13556"/>
        <dbReference type="ChEBI" id="CHEBI:29950"/>
        <dbReference type="ChEBI" id="CHEBI:82612"/>
        <dbReference type="ChEBI" id="CHEBI:137386"/>
        <dbReference type="ChEBI" id="CHEBI:137387"/>
        <dbReference type="EC" id="2.1.1.63"/>
    </reaction>
</comment>
<keyword evidence="9" id="KW-1185">Reference proteome</keyword>
<dbReference type="RefSeq" id="WP_289163309.1">
    <property type="nucleotide sequence ID" value="NZ_JASZZN010000006.1"/>
</dbReference>
<dbReference type="PROSITE" id="PS00374">
    <property type="entry name" value="MGMT"/>
    <property type="match status" value="1"/>
</dbReference>
<dbReference type="InterPro" id="IPR014048">
    <property type="entry name" value="MethylDNA_cys_MeTrfase_DNA-bd"/>
</dbReference>